<evidence type="ECO:0000313" key="2">
    <source>
        <dbReference type="Proteomes" id="UP000287798"/>
    </source>
</evidence>
<dbReference type="EMBL" id="QZMU01000001">
    <property type="protein sequence ID" value="RRQ21928.1"/>
    <property type="molecule type" value="Genomic_DNA"/>
</dbReference>
<gene>
    <name evidence="1" type="ORF">D6C00_08180</name>
</gene>
<dbReference type="Proteomes" id="UP000287798">
    <property type="component" value="Unassembled WGS sequence"/>
</dbReference>
<evidence type="ECO:0000313" key="1">
    <source>
        <dbReference type="EMBL" id="RRQ21928.1"/>
    </source>
</evidence>
<name>A0A426QJK2_9GAMM</name>
<protein>
    <submittedName>
        <fullName evidence="1">Uncharacterized protein</fullName>
    </submittedName>
</protein>
<proteinExistence type="predicted"/>
<keyword evidence="2" id="KW-1185">Reference proteome</keyword>
<sequence>MQMHDLEALLETCPPAASLRLADWYALPLPEPAARALLAQARQRRQSALKRGEAVLVQRLIELIAGWWCGQDLDMHHASLSAECRERHEQALLELVTGQLLISRRLAAARPHLQQGFALAAPLLPAQDYFTVMKRHGLLEYLPLGPSASAPLTLDELLTEAAVIRRLQGGRPGGGRADPADTLG</sequence>
<comment type="caution">
    <text evidence="1">The sequence shown here is derived from an EMBL/GenBank/DDBJ whole genome shotgun (WGS) entry which is preliminary data.</text>
</comment>
<accession>A0A426QJK2</accession>
<dbReference type="AlphaFoldDB" id="A0A426QJK2"/>
<organism evidence="1 2">
    <name type="scientific">Thiohalobacter thiocyanaticus</name>
    <dbReference type="NCBI Taxonomy" id="585455"/>
    <lineage>
        <taxon>Bacteria</taxon>
        <taxon>Pseudomonadati</taxon>
        <taxon>Pseudomonadota</taxon>
        <taxon>Gammaproteobacteria</taxon>
        <taxon>Thiohalobacterales</taxon>
        <taxon>Thiohalobacteraceae</taxon>
        <taxon>Thiohalobacter</taxon>
    </lineage>
</organism>
<dbReference type="RefSeq" id="WP_125181267.1">
    <property type="nucleotide sequence ID" value="NZ_QZMU01000001.1"/>
</dbReference>
<reference evidence="1 2" key="1">
    <citation type="journal article" date="2010" name="Int. J. Syst. Evol. Microbiol.">
        <title>Thiohalobacter thiocyanaticus gen. nov., sp. nov., a moderately halophilic, sulfur-oxidizing gammaproteobacterium from hypersaline lakes, that utilizes thiocyanate.</title>
        <authorList>
            <person name="Sorokin D.Y."/>
            <person name="Kovaleva O.L."/>
            <person name="Tourova T.P."/>
            <person name="Muyzer G."/>
        </authorList>
    </citation>
    <scope>NUCLEOTIDE SEQUENCE [LARGE SCALE GENOMIC DNA]</scope>
    <source>
        <strain evidence="1 2">Hrh1</strain>
    </source>
</reference>
<dbReference type="OrthoDB" id="9840600at2"/>